<protein>
    <recommendedName>
        <fullName evidence="4">TnsE C-terminal domain-containing protein</fullName>
    </recommendedName>
</protein>
<dbReference type="EMBL" id="CP000153">
    <property type="protein sequence ID" value="ABB44876.1"/>
    <property type="molecule type" value="Genomic_DNA"/>
</dbReference>
<sequence length="558" mass="65196">MSQNNSAILNFFSKFPNQPFEFVTVTDINIKEHPNYYKAIFRNIKTGRFRSEHIAPEMMRYKYKVGHIYTDGEHVGQNKTLLKGEFTVNENIDVNLVRLSTVLSEEEAKNIIDYEDVAKYLLRQYAHVEVQDECTLIIPCYTIANRFYFLSSSMKHAIMSETLGELYYEGSFHNEKNAKGETVIKLHIKKKAGKKDLPFLCRFIGNSFARARLEYISNQKSLSASFEYQQIKAQFPVKNPFEIYASYIYLGDDERGNPKYLVLNIHSDNSALGFEELYYKQFSAKADPRDIGPEQYNIPKPPKKKFKRKKPQRSNKIYTGTPSSEYLTYIIRTNEDEYYKNKVPMHETTIYLENESELLVDNIPKTVGNSFETPTADGDKNLGEVAISNDSEENNTEKKIFNLENFYQFYEALLTFAFVEGSELVGPLKIKKIQNKKRKSTKSRSLLHGDEDKQRRFLFGELAYDQKAVYIVEIEQDSSWGPSTWIFFTSEDTEPYTEHDMQEIIEHYIEEDLPYKDLARYVEKNYSLSFEQKEHKKGDVDDDSVERWCESVLKKIIL</sequence>
<dbReference type="AlphaFoldDB" id="Q30Q55"/>
<feature type="region of interest" description="Disordered" evidence="1">
    <location>
        <begin position="290"/>
        <end position="317"/>
    </location>
</feature>
<dbReference type="RefSeq" id="WP_011373217.1">
    <property type="nucleotide sequence ID" value="NC_007575.1"/>
</dbReference>
<reference evidence="2 3" key="1">
    <citation type="journal article" date="2008" name="Appl. Environ. Microbiol.">
        <title>Genome of the epsilonproteobacterial chemolithoautotroph Sulfurimonas denitrificans.</title>
        <authorList>
            <person name="Sievert S.M."/>
            <person name="Scott K.M."/>
            <person name="Klotz M.G."/>
            <person name="Chain P.S.G."/>
            <person name="Hauser L.J."/>
            <person name="Hemp J."/>
            <person name="Huegler M."/>
            <person name="Land M."/>
            <person name="Lapidus A."/>
            <person name="Larimer F.W."/>
            <person name="Lucas S."/>
            <person name="Malfatti S.A."/>
            <person name="Meyer F."/>
            <person name="Paulsen I.T."/>
            <person name="Ren Q."/>
            <person name="Simon J."/>
            <person name="Bailey K."/>
            <person name="Diaz E."/>
            <person name="Fitzpatrick K.A."/>
            <person name="Glover B."/>
            <person name="Gwatney N."/>
            <person name="Korajkic A."/>
            <person name="Long A."/>
            <person name="Mobberley J.M."/>
            <person name="Pantry S.N."/>
            <person name="Pazder G."/>
            <person name="Peterson S."/>
            <person name="Quintanilla J.D."/>
            <person name="Sprinkle R."/>
            <person name="Stephens J."/>
            <person name="Thomas P."/>
            <person name="Vaughn R."/>
            <person name="Weber M.J."/>
            <person name="Wooten L.L."/>
        </authorList>
    </citation>
    <scope>NUCLEOTIDE SEQUENCE [LARGE SCALE GENOMIC DNA]</scope>
    <source>
        <strain evidence="3">ATCC 33889 / DSM 1251</strain>
    </source>
</reference>
<accession>Q30Q55</accession>
<dbReference type="Proteomes" id="UP000002714">
    <property type="component" value="Chromosome"/>
</dbReference>
<dbReference type="OrthoDB" id="5345734at2"/>
<name>Q30Q55_SULDN</name>
<feature type="compositionally biased region" description="Basic residues" evidence="1">
    <location>
        <begin position="301"/>
        <end position="313"/>
    </location>
</feature>
<evidence type="ECO:0000313" key="2">
    <source>
        <dbReference type="EMBL" id="ABB44876.1"/>
    </source>
</evidence>
<dbReference type="KEGG" id="tdn:Suden_1599"/>
<evidence type="ECO:0000313" key="3">
    <source>
        <dbReference type="Proteomes" id="UP000002714"/>
    </source>
</evidence>
<dbReference type="eggNOG" id="ENOG5034890">
    <property type="taxonomic scope" value="Bacteria"/>
</dbReference>
<organism evidence="2 3">
    <name type="scientific">Sulfurimonas denitrificans (strain ATCC 33889 / DSM 1251)</name>
    <name type="common">Thiomicrospira denitrificans (strain ATCC 33889 / DSM 1251)</name>
    <dbReference type="NCBI Taxonomy" id="326298"/>
    <lineage>
        <taxon>Bacteria</taxon>
        <taxon>Pseudomonadati</taxon>
        <taxon>Campylobacterota</taxon>
        <taxon>Epsilonproteobacteria</taxon>
        <taxon>Campylobacterales</taxon>
        <taxon>Sulfurimonadaceae</taxon>
        <taxon>Sulfurimonas</taxon>
    </lineage>
</organism>
<gene>
    <name evidence="2" type="ordered locus">Suden_1599</name>
</gene>
<dbReference type="STRING" id="326298.Suden_1599"/>
<proteinExistence type="predicted"/>
<dbReference type="HOGENOM" id="CLU_488264_0_0_7"/>
<evidence type="ECO:0008006" key="4">
    <source>
        <dbReference type="Google" id="ProtNLM"/>
    </source>
</evidence>
<evidence type="ECO:0000256" key="1">
    <source>
        <dbReference type="SAM" id="MobiDB-lite"/>
    </source>
</evidence>
<keyword evidence="3" id="KW-1185">Reference proteome</keyword>